<gene>
    <name evidence="2" type="ORF">CP967_08670</name>
</gene>
<keyword evidence="1" id="KW-0175">Coiled coil</keyword>
<feature type="coiled-coil region" evidence="1">
    <location>
        <begin position="722"/>
        <end position="778"/>
    </location>
</feature>
<sequence length="1262" mass="128861">MAERLTFVLDGRDGLTPVLRRAGESAEDFRRRLQRAARGADDDIRTFTRGADGRLRELNGRFISAAAAAQVARGAVGSVRQSTADWSTVADRASTAGGRLVASLISLAPAAIPVAASLAPLAAGAGAVAVAMGAVAAAVVPQILALTEAAEAEKKYTDAVAKSGKTSQEAVTAQVEYARVMADLPPAAREAAASLSVLKDEYKAWSASLSGDTLAPVVKGLSLLSAALPATTGLVRGTSRELDRMLTILAGGMASPGLDGLNRRFTDFATGTLARVNTALVNLIRTSDGARVGGGLSEFMAYARAQGPVVADTLGNIGDALKNVLVGASGIGVSMLDIIRGLSGIAAAIPPEAVSTVLQLVVALKLARIAAAGMGVGQAALAAFTAELVAVRAAAAAAPTRLGAVTAGIGAMSRTARLAVAGVGLGLLVFTLEQLSSRGKNTAPDIDKLSASMGRFADSGKVAGEAARVFGKDLSSLLASLHILGATTTDDFFKKFKDSPVSLKDAKKEVEALDQSLAGLVGSGKADLAAAALSRIRGQMGEAGYAASGLESRLTEYKEALEGAAFEQQLAAQSMGLFGAQAQQVQAKLDAQKASADGLRQSIQALNDQHRVGLGGMIGFEAAVDAATAAIKGNRDALSMSGGQLNLNSEKARTAATALNDLAAKTDEAAAQARQSGASWSTVTGIYARGRSTLIRTADAMGLNRAEAKALADQILRTPDKTAKLKGNLEDLQAKLGSAKAQLKSVPDSRRAKVLADISDLKNKIANAERALANLRDKSVTITTRYVTVGDSSAARKAGSYGSTLKYASGGLVGYPGGGMVTGPGTGTSDSILAQVSNGEFVVRAKSVAKYGARFLAAINEGRLGMASTMSGAGGSLAGAGVEAGRGLSAGLRGATAGVDASARVMAAAVTAGVRAELEIASPSKKMQALMKDVGKGLILGLTGSKEKIKATARDLVADIWKAWEGVKTSKDSKLVALVTKDTKKLQALATARDKIAARIDAANKYRAELTSNAKSAAGLSNLGLADEEVTAGSIQAGLQQKLNKINQFARYIKTLAKRGLSKSLLQQVLNMGPDQGYAYASALAGMGTSALKAINTTQGHLDKAANTLGGLGADVMYDSGKNAGKGYLKGLDSQQDAIEKQMVKIAKAMDKAIRKALGIKSPSTVAAVSGGYFTEGIAKGAVDQLPVLDRAMGAVAGRMSGMRPVIGRPAVAGAGVGGVVYNINVVVHEAMDPVAVGREMQRVLVRYGRAQGATVSLNVGR</sequence>
<evidence type="ECO:0000313" key="3">
    <source>
        <dbReference type="Proteomes" id="UP000326178"/>
    </source>
</evidence>
<protein>
    <recommendedName>
        <fullName evidence="4">Phage tail tape measure protein</fullName>
    </recommendedName>
</protein>
<dbReference type="OrthoDB" id="2183194at2"/>
<organism evidence="2 3">
    <name type="scientific">Streptomyces nitrosporeus</name>
    <dbReference type="NCBI Taxonomy" id="28894"/>
    <lineage>
        <taxon>Bacteria</taxon>
        <taxon>Bacillati</taxon>
        <taxon>Actinomycetota</taxon>
        <taxon>Actinomycetes</taxon>
        <taxon>Kitasatosporales</taxon>
        <taxon>Streptomycetaceae</taxon>
        <taxon>Streptomyces</taxon>
    </lineage>
</organism>
<proteinExistence type="predicted"/>
<evidence type="ECO:0000256" key="1">
    <source>
        <dbReference type="SAM" id="Coils"/>
    </source>
</evidence>
<keyword evidence="3" id="KW-1185">Reference proteome</keyword>
<dbReference type="KEGG" id="snk:CP967_08670"/>
<dbReference type="Proteomes" id="UP000326178">
    <property type="component" value="Chromosome"/>
</dbReference>
<reference evidence="2 3" key="1">
    <citation type="submission" date="2017-09" db="EMBL/GenBank/DDBJ databases">
        <authorList>
            <person name="Lee N."/>
            <person name="Cho B.-K."/>
        </authorList>
    </citation>
    <scope>NUCLEOTIDE SEQUENCE [LARGE SCALE GENOMIC DNA]</scope>
    <source>
        <strain evidence="2 3">ATCC 12769</strain>
    </source>
</reference>
<accession>A0A5J6FAG1</accession>
<evidence type="ECO:0000313" key="2">
    <source>
        <dbReference type="EMBL" id="QEU72035.1"/>
    </source>
</evidence>
<name>A0A5J6FAG1_9ACTN</name>
<evidence type="ECO:0008006" key="4">
    <source>
        <dbReference type="Google" id="ProtNLM"/>
    </source>
</evidence>
<dbReference type="EMBL" id="CP023702">
    <property type="protein sequence ID" value="QEU72035.1"/>
    <property type="molecule type" value="Genomic_DNA"/>
</dbReference>
<dbReference type="RefSeq" id="WP_150487401.1">
    <property type="nucleotide sequence ID" value="NZ_BMUV01000001.1"/>
</dbReference>
<dbReference type="AlphaFoldDB" id="A0A5J6FAG1"/>